<organism evidence="1">
    <name type="scientific">virus sp. ctoYX9</name>
    <dbReference type="NCBI Taxonomy" id="2825822"/>
    <lineage>
        <taxon>Viruses</taxon>
    </lineage>
</organism>
<sequence>METKEREAYRKACRHYGVEGNCYKQSHAERIYGYYFAVDVACTPDCGCARMKRFDKRNVK</sequence>
<evidence type="ECO:0000313" key="1">
    <source>
        <dbReference type="EMBL" id="DAE32993.1"/>
    </source>
</evidence>
<proteinExistence type="predicted"/>
<dbReference type="EMBL" id="BK059131">
    <property type="protein sequence ID" value="DAE32993.1"/>
    <property type="molecule type" value="Genomic_DNA"/>
</dbReference>
<reference evidence="1" key="1">
    <citation type="journal article" date="2021" name="Proc. Natl. Acad. Sci. U.S.A.">
        <title>A Catalog of Tens of Thousands of Viruses from Human Metagenomes Reveals Hidden Associations with Chronic Diseases.</title>
        <authorList>
            <person name="Tisza M.J."/>
            <person name="Buck C.B."/>
        </authorList>
    </citation>
    <scope>NUCLEOTIDE SEQUENCE</scope>
    <source>
        <strain evidence="1">CtoYX9</strain>
    </source>
</reference>
<accession>A0A8S5RPE1</accession>
<protein>
    <submittedName>
        <fullName evidence="1">Uncharacterized protein</fullName>
    </submittedName>
</protein>
<name>A0A8S5RPE1_9VIRU</name>